<sequence length="48" mass="5317">MDSRYTSRMPMCDSVLLSSQMNLVASNRAGEMKGFVDVVECRSGTTRV</sequence>
<name>A0A7I4YTD5_HAECO</name>
<reference evidence="2" key="1">
    <citation type="submission" date="2020-12" db="UniProtKB">
        <authorList>
            <consortium name="WormBaseParasite"/>
        </authorList>
    </citation>
    <scope>IDENTIFICATION</scope>
    <source>
        <strain evidence="2">MHco3</strain>
    </source>
</reference>
<proteinExistence type="predicted"/>
<organism evidence="1 2">
    <name type="scientific">Haemonchus contortus</name>
    <name type="common">Barber pole worm</name>
    <dbReference type="NCBI Taxonomy" id="6289"/>
    <lineage>
        <taxon>Eukaryota</taxon>
        <taxon>Metazoa</taxon>
        <taxon>Ecdysozoa</taxon>
        <taxon>Nematoda</taxon>
        <taxon>Chromadorea</taxon>
        <taxon>Rhabditida</taxon>
        <taxon>Rhabditina</taxon>
        <taxon>Rhabditomorpha</taxon>
        <taxon>Strongyloidea</taxon>
        <taxon>Trichostrongylidae</taxon>
        <taxon>Haemonchus</taxon>
    </lineage>
</organism>
<dbReference type="WBParaSite" id="HCON_00137970-00001">
    <property type="protein sequence ID" value="HCON_00137970-00001"/>
    <property type="gene ID" value="HCON_00137970"/>
</dbReference>
<evidence type="ECO:0000313" key="1">
    <source>
        <dbReference type="Proteomes" id="UP000025227"/>
    </source>
</evidence>
<accession>A0A7I4YTD5</accession>
<dbReference type="Proteomes" id="UP000025227">
    <property type="component" value="Unplaced"/>
</dbReference>
<keyword evidence="1" id="KW-1185">Reference proteome</keyword>
<evidence type="ECO:0000313" key="2">
    <source>
        <dbReference type="WBParaSite" id="HCON_00137970-00001"/>
    </source>
</evidence>
<dbReference type="AlphaFoldDB" id="A0A7I4YTD5"/>
<protein>
    <submittedName>
        <fullName evidence="2">Uncharacterized protein</fullName>
    </submittedName>
</protein>